<evidence type="ECO:0000256" key="1">
    <source>
        <dbReference type="SAM" id="MobiDB-lite"/>
    </source>
</evidence>
<reference evidence="2" key="2">
    <citation type="journal article" date="2023" name="IMA Fungus">
        <title>Comparative genomic study of the Penicillium genus elucidates a diverse pangenome and 15 lateral gene transfer events.</title>
        <authorList>
            <person name="Petersen C."/>
            <person name="Sorensen T."/>
            <person name="Nielsen M.R."/>
            <person name="Sondergaard T.E."/>
            <person name="Sorensen J.L."/>
            <person name="Fitzpatrick D.A."/>
            <person name="Frisvad J.C."/>
            <person name="Nielsen K.L."/>
        </authorList>
    </citation>
    <scope>NUCLEOTIDE SEQUENCE</scope>
    <source>
        <strain evidence="2">IBT 16125</strain>
    </source>
</reference>
<comment type="caution">
    <text evidence="2">The sequence shown here is derived from an EMBL/GenBank/DDBJ whole genome shotgun (WGS) entry which is preliminary data.</text>
</comment>
<dbReference type="AlphaFoldDB" id="A0AAD6CCR3"/>
<accession>A0AAD6CCR3</accession>
<name>A0AAD6CCR3_9EURO</name>
<feature type="region of interest" description="Disordered" evidence="1">
    <location>
        <begin position="23"/>
        <end position="49"/>
    </location>
</feature>
<proteinExistence type="predicted"/>
<dbReference type="GeneID" id="81595885"/>
<reference evidence="2" key="1">
    <citation type="submission" date="2022-12" db="EMBL/GenBank/DDBJ databases">
        <authorList>
            <person name="Petersen C."/>
        </authorList>
    </citation>
    <scope>NUCLEOTIDE SEQUENCE</scope>
    <source>
        <strain evidence="2">IBT 16125</strain>
    </source>
</reference>
<protein>
    <submittedName>
        <fullName evidence="2">Uncharacterized protein</fullName>
    </submittedName>
</protein>
<evidence type="ECO:0000313" key="3">
    <source>
        <dbReference type="Proteomes" id="UP001213681"/>
    </source>
</evidence>
<organism evidence="2 3">
    <name type="scientific">Penicillium daleae</name>
    <dbReference type="NCBI Taxonomy" id="63821"/>
    <lineage>
        <taxon>Eukaryota</taxon>
        <taxon>Fungi</taxon>
        <taxon>Dikarya</taxon>
        <taxon>Ascomycota</taxon>
        <taxon>Pezizomycotina</taxon>
        <taxon>Eurotiomycetes</taxon>
        <taxon>Eurotiomycetidae</taxon>
        <taxon>Eurotiales</taxon>
        <taxon>Aspergillaceae</taxon>
        <taxon>Penicillium</taxon>
    </lineage>
</organism>
<dbReference type="RefSeq" id="XP_056769749.1">
    <property type="nucleotide sequence ID" value="XM_056905642.1"/>
</dbReference>
<dbReference type="EMBL" id="JAPVEA010000002">
    <property type="protein sequence ID" value="KAJ5460707.1"/>
    <property type="molecule type" value="Genomic_DNA"/>
</dbReference>
<sequence length="118" mass="13160">MDSRWKRECQWYACINTPLRNTRSPISEGRRKDHGIVSPPTMESTTQGKTQCEQSPLVSGILFCLLECTPNDLCFPSTELVASSHVGISVPPHGVWWVQVAVIRRRTALPDADAREGP</sequence>
<evidence type="ECO:0000313" key="2">
    <source>
        <dbReference type="EMBL" id="KAJ5460707.1"/>
    </source>
</evidence>
<gene>
    <name evidence="2" type="ORF">N7458_002259</name>
</gene>
<dbReference type="Proteomes" id="UP001213681">
    <property type="component" value="Unassembled WGS sequence"/>
</dbReference>
<keyword evidence="3" id="KW-1185">Reference proteome</keyword>